<dbReference type="InterPro" id="IPR029068">
    <property type="entry name" value="Glyas_Bleomycin-R_OHBP_Dase"/>
</dbReference>
<accession>A0A1M6GCK6</accession>
<dbReference type="RefSeq" id="WP_072916109.1">
    <property type="nucleotide sequence ID" value="NZ_FQYQ01000009.1"/>
</dbReference>
<gene>
    <name evidence="2" type="ORF">SAMN02745725_01716</name>
</gene>
<dbReference type="Pfam" id="PF00903">
    <property type="entry name" value="Glyoxalase"/>
    <property type="match status" value="1"/>
</dbReference>
<name>A0A1M6GCK6_PSEXY</name>
<keyword evidence="3" id="KW-1185">Reference proteome</keyword>
<dbReference type="InterPro" id="IPR037523">
    <property type="entry name" value="VOC_core"/>
</dbReference>
<dbReference type="InterPro" id="IPR004360">
    <property type="entry name" value="Glyas_Fos-R_dOase_dom"/>
</dbReference>
<sequence>MITGIHHISMKCGSEEELNKTKDFYINLLGLKMLRTWPDGIMIDAGNTLLEIFTNGEGVKELGAIRHIAFATDNVDEIIEKVRLAGYEVFKEPTDVVIASTPELPARVAFCYGPLGEEIEFFHEK</sequence>
<proteinExistence type="predicted"/>
<reference evidence="2 3" key="1">
    <citation type="submission" date="2016-11" db="EMBL/GenBank/DDBJ databases">
        <authorList>
            <person name="Jaros S."/>
            <person name="Januszkiewicz K."/>
            <person name="Wedrychowicz H."/>
        </authorList>
    </citation>
    <scope>NUCLEOTIDE SEQUENCE [LARGE SCALE GENOMIC DNA]</scope>
    <source>
        <strain evidence="2 3">DSM 14809</strain>
    </source>
</reference>
<evidence type="ECO:0000313" key="3">
    <source>
        <dbReference type="Proteomes" id="UP000184185"/>
    </source>
</evidence>
<organism evidence="2 3">
    <name type="scientific">Pseudobutyrivibrio xylanivorans DSM 14809</name>
    <dbReference type="NCBI Taxonomy" id="1123012"/>
    <lineage>
        <taxon>Bacteria</taxon>
        <taxon>Bacillati</taxon>
        <taxon>Bacillota</taxon>
        <taxon>Clostridia</taxon>
        <taxon>Lachnospirales</taxon>
        <taxon>Lachnospiraceae</taxon>
        <taxon>Pseudobutyrivibrio</taxon>
    </lineage>
</organism>
<dbReference type="Proteomes" id="UP000184185">
    <property type="component" value="Unassembled WGS sequence"/>
</dbReference>
<dbReference type="EMBL" id="FQYQ01000009">
    <property type="protein sequence ID" value="SHJ07683.1"/>
    <property type="molecule type" value="Genomic_DNA"/>
</dbReference>
<dbReference type="Gene3D" id="3.10.180.10">
    <property type="entry name" value="2,3-Dihydroxybiphenyl 1,2-Dioxygenase, domain 1"/>
    <property type="match status" value="1"/>
</dbReference>
<dbReference type="SUPFAM" id="SSF54593">
    <property type="entry name" value="Glyoxalase/Bleomycin resistance protein/Dihydroxybiphenyl dioxygenase"/>
    <property type="match status" value="1"/>
</dbReference>
<protein>
    <submittedName>
        <fullName evidence="2">Glyoxylase I family protein</fullName>
    </submittedName>
</protein>
<dbReference type="PROSITE" id="PS51819">
    <property type="entry name" value="VOC"/>
    <property type="match status" value="1"/>
</dbReference>
<feature type="domain" description="VOC" evidence="1">
    <location>
        <begin position="4"/>
        <end position="124"/>
    </location>
</feature>
<evidence type="ECO:0000313" key="2">
    <source>
        <dbReference type="EMBL" id="SHJ07683.1"/>
    </source>
</evidence>
<evidence type="ECO:0000259" key="1">
    <source>
        <dbReference type="PROSITE" id="PS51819"/>
    </source>
</evidence>
<dbReference type="OrthoDB" id="9814858at2"/>
<dbReference type="AlphaFoldDB" id="A0A1M6GCK6"/>